<name>W9R6F0_9ROSA</name>
<dbReference type="Proteomes" id="UP000030645">
    <property type="component" value="Unassembled WGS sequence"/>
</dbReference>
<dbReference type="EMBL" id="KE621079">
    <property type="protein sequence ID" value="EXC38414.1"/>
    <property type="molecule type" value="Genomic_DNA"/>
</dbReference>
<evidence type="ECO:0000313" key="3">
    <source>
        <dbReference type="Proteomes" id="UP000030645"/>
    </source>
</evidence>
<keyword evidence="3" id="KW-1185">Reference proteome</keyword>
<evidence type="ECO:0000313" key="1">
    <source>
        <dbReference type="EMBL" id="EXB74492.1"/>
    </source>
</evidence>
<reference evidence="3" key="1">
    <citation type="submission" date="2013-01" db="EMBL/GenBank/DDBJ databases">
        <title>Draft Genome Sequence of a Mulberry Tree, Morus notabilis C.K. Schneid.</title>
        <authorList>
            <person name="He N."/>
            <person name="Zhao S."/>
        </authorList>
    </citation>
    <scope>NUCLEOTIDE SEQUENCE</scope>
</reference>
<organism evidence="1 3">
    <name type="scientific">Morus notabilis</name>
    <dbReference type="NCBI Taxonomy" id="981085"/>
    <lineage>
        <taxon>Eukaryota</taxon>
        <taxon>Viridiplantae</taxon>
        <taxon>Streptophyta</taxon>
        <taxon>Embryophyta</taxon>
        <taxon>Tracheophyta</taxon>
        <taxon>Spermatophyta</taxon>
        <taxon>Magnoliopsida</taxon>
        <taxon>eudicotyledons</taxon>
        <taxon>Gunneridae</taxon>
        <taxon>Pentapetalae</taxon>
        <taxon>rosids</taxon>
        <taxon>fabids</taxon>
        <taxon>Rosales</taxon>
        <taxon>Moraceae</taxon>
        <taxon>Moreae</taxon>
        <taxon>Morus</taxon>
    </lineage>
</organism>
<proteinExistence type="predicted"/>
<gene>
    <name evidence="2" type="ORF">L484_000331</name>
    <name evidence="1" type="ORF">L484_026186</name>
</gene>
<sequence>MNHEPNVPLVIELKAIFTSRFKDANVFQSRQIVLRKARPFSPNLTASSTIFICRSISNARTIVEALGPTIDRTHIEQFGYGV</sequence>
<dbReference type="AlphaFoldDB" id="W9R6F0"/>
<accession>W9R6F0</accession>
<protein>
    <submittedName>
        <fullName evidence="1">Uncharacterized protein</fullName>
    </submittedName>
</protein>
<evidence type="ECO:0000313" key="2">
    <source>
        <dbReference type="EMBL" id="EXC38414.1"/>
    </source>
</evidence>
<reference evidence="1" key="2">
    <citation type="submission" date="2013-06" db="EMBL/GenBank/DDBJ databases">
        <title>Draft Genome Sequence of a Mulberry Tree, Morus notabilis C.K. Schn.</title>
        <authorList>
            <person name="He N."/>
            <person name="Zhao S."/>
        </authorList>
    </citation>
    <scope>NUCLEOTIDE SEQUENCE</scope>
</reference>
<dbReference type="EMBL" id="KE344648">
    <property type="protein sequence ID" value="EXB74492.1"/>
    <property type="molecule type" value="Genomic_DNA"/>
</dbReference>